<dbReference type="AlphaFoldDB" id="N1U172"/>
<dbReference type="SUPFAM" id="SSF52540">
    <property type="entry name" value="P-loop containing nucleoside triphosphate hydrolases"/>
    <property type="match status" value="1"/>
</dbReference>
<dbReference type="InterPro" id="IPR027417">
    <property type="entry name" value="P-loop_NTPase"/>
</dbReference>
<evidence type="ECO:0000313" key="1">
    <source>
        <dbReference type="EMBL" id="EMY14268.1"/>
    </source>
</evidence>
<dbReference type="Proteomes" id="UP000012249">
    <property type="component" value="Unassembled WGS sequence"/>
</dbReference>
<organism evidence="1 2">
    <name type="scientific">Leptospira weilii str. Ecochallenge</name>
    <dbReference type="NCBI Taxonomy" id="1049986"/>
    <lineage>
        <taxon>Bacteria</taxon>
        <taxon>Pseudomonadati</taxon>
        <taxon>Spirochaetota</taxon>
        <taxon>Spirochaetia</taxon>
        <taxon>Leptospirales</taxon>
        <taxon>Leptospiraceae</taxon>
        <taxon>Leptospira</taxon>
    </lineage>
</organism>
<proteinExistence type="predicted"/>
<gene>
    <name evidence="1" type="ORF">LEP1GSC043_0937</name>
</gene>
<comment type="caution">
    <text evidence="1">The sequence shown here is derived from an EMBL/GenBank/DDBJ whole genome shotgun (WGS) entry which is preliminary data.</text>
</comment>
<name>N1U172_9LEPT</name>
<accession>N1U172</accession>
<sequence length="91" mass="10358">MLDEILKGTNTRERSLACKGILKELKKNRVIGLVTSHDLELAKVEDVILKHFQEEILNGSMCFDYKIREGLVQTSNALRILVQEGLNLDFT</sequence>
<evidence type="ECO:0000313" key="2">
    <source>
        <dbReference type="Proteomes" id="UP000012249"/>
    </source>
</evidence>
<dbReference type="Gene3D" id="3.40.50.300">
    <property type="entry name" value="P-loop containing nucleotide triphosphate hydrolases"/>
    <property type="match status" value="1"/>
</dbReference>
<protein>
    <submittedName>
        <fullName evidence="1">MutS domain V protein</fullName>
    </submittedName>
</protein>
<dbReference type="EMBL" id="AHMI02000178">
    <property type="protein sequence ID" value="EMY14268.1"/>
    <property type="molecule type" value="Genomic_DNA"/>
</dbReference>
<reference evidence="1 2" key="1">
    <citation type="submission" date="2013-02" db="EMBL/GenBank/DDBJ databases">
        <authorList>
            <person name="Harkins D.M."/>
            <person name="Durkin A.S."/>
            <person name="Brinkac L.M."/>
            <person name="Haft D.H."/>
            <person name="Selengut J.D."/>
            <person name="Sanka R."/>
            <person name="DePew J."/>
            <person name="Purushe J."/>
            <person name="Haake D.A."/>
            <person name="Matsunaga J."/>
            <person name="Vinetz J.M."/>
            <person name="Sutton G.G."/>
            <person name="Nierman W.C."/>
            <person name="Fouts D.E."/>
        </authorList>
    </citation>
    <scope>NUCLEOTIDE SEQUENCE [LARGE SCALE GENOMIC DNA]</scope>
    <source>
        <strain evidence="1 2">Ecochallenge</strain>
    </source>
</reference>